<evidence type="ECO:0000256" key="12">
    <source>
        <dbReference type="ARBA" id="ARBA00023136"/>
    </source>
</evidence>
<reference evidence="14" key="1">
    <citation type="submission" date="2023-10" db="EMBL/GenBank/DDBJ databases">
        <authorList>
            <person name="Hackl T."/>
        </authorList>
    </citation>
    <scope>NUCLEOTIDE SEQUENCE</scope>
</reference>
<keyword evidence="6 13" id="KW-0812">Transmembrane</keyword>
<evidence type="ECO:0000313" key="15">
    <source>
        <dbReference type="Proteomes" id="UP001295740"/>
    </source>
</evidence>
<dbReference type="InterPro" id="IPR036396">
    <property type="entry name" value="Cyt_P450_sf"/>
</dbReference>
<gene>
    <name evidence="14" type="ORF">KHLLAP_LOCUS13183</name>
</gene>
<dbReference type="GO" id="GO:0005506">
    <property type="term" value="F:iron ion binding"/>
    <property type="evidence" value="ECO:0007669"/>
    <property type="project" value="InterPro"/>
</dbReference>
<comment type="caution">
    <text evidence="14">The sequence shown here is derived from an EMBL/GenBank/DDBJ whole genome shotgun (WGS) entry which is preliminary data.</text>
</comment>
<evidence type="ECO:0000256" key="13">
    <source>
        <dbReference type="SAM" id="Phobius"/>
    </source>
</evidence>
<accession>A0AAI8VXU0</accession>
<evidence type="ECO:0000256" key="7">
    <source>
        <dbReference type="ARBA" id="ARBA00022723"/>
    </source>
</evidence>
<feature type="transmembrane region" description="Helical" evidence="13">
    <location>
        <begin position="310"/>
        <end position="337"/>
    </location>
</feature>
<dbReference type="InterPro" id="IPR001248">
    <property type="entry name" value="Pur-cyt_permease"/>
</dbReference>
<dbReference type="Gene3D" id="1.10.630.10">
    <property type="entry name" value="Cytochrome P450"/>
    <property type="match status" value="1"/>
</dbReference>
<evidence type="ECO:0000313" key="14">
    <source>
        <dbReference type="EMBL" id="CAJ2512715.1"/>
    </source>
</evidence>
<dbReference type="AlphaFoldDB" id="A0AAI8VXU0"/>
<keyword evidence="15" id="KW-1185">Reference proteome</keyword>
<dbReference type="PANTHER" id="PTHR24305">
    <property type="entry name" value="CYTOCHROME P450"/>
    <property type="match status" value="1"/>
</dbReference>
<dbReference type="GO" id="GO:0020037">
    <property type="term" value="F:heme binding"/>
    <property type="evidence" value="ECO:0007669"/>
    <property type="project" value="InterPro"/>
</dbReference>
<dbReference type="GO" id="GO:0004497">
    <property type="term" value="F:monooxygenase activity"/>
    <property type="evidence" value="ECO:0007669"/>
    <property type="project" value="UniProtKB-KW"/>
</dbReference>
<feature type="transmembrane region" description="Helical" evidence="13">
    <location>
        <begin position="180"/>
        <end position="198"/>
    </location>
</feature>
<dbReference type="InterPro" id="IPR001128">
    <property type="entry name" value="Cyt_P450"/>
</dbReference>
<dbReference type="GO" id="GO:0022857">
    <property type="term" value="F:transmembrane transporter activity"/>
    <property type="evidence" value="ECO:0007669"/>
    <property type="project" value="InterPro"/>
</dbReference>
<evidence type="ECO:0000256" key="1">
    <source>
        <dbReference type="ARBA" id="ARBA00001971"/>
    </source>
</evidence>
<evidence type="ECO:0000256" key="11">
    <source>
        <dbReference type="ARBA" id="ARBA00023033"/>
    </source>
</evidence>
<keyword evidence="11" id="KW-0503">Monooxygenase</keyword>
<organism evidence="14 15">
    <name type="scientific">Anthostomella pinea</name>
    <dbReference type="NCBI Taxonomy" id="933095"/>
    <lineage>
        <taxon>Eukaryota</taxon>
        <taxon>Fungi</taxon>
        <taxon>Dikarya</taxon>
        <taxon>Ascomycota</taxon>
        <taxon>Pezizomycotina</taxon>
        <taxon>Sordariomycetes</taxon>
        <taxon>Xylariomycetidae</taxon>
        <taxon>Xylariales</taxon>
        <taxon>Xylariaceae</taxon>
        <taxon>Anthostomella</taxon>
    </lineage>
</organism>
<evidence type="ECO:0000256" key="2">
    <source>
        <dbReference type="ARBA" id="ARBA00004141"/>
    </source>
</evidence>
<dbReference type="GO" id="GO:0016020">
    <property type="term" value="C:membrane"/>
    <property type="evidence" value="ECO:0007669"/>
    <property type="project" value="UniProtKB-SubCell"/>
</dbReference>
<evidence type="ECO:0000256" key="3">
    <source>
        <dbReference type="ARBA" id="ARBA00008974"/>
    </source>
</evidence>
<evidence type="ECO:0000256" key="10">
    <source>
        <dbReference type="ARBA" id="ARBA00023004"/>
    </source>
</evidence>
<comment type="cofactor">
    <cofactor evidence="1">
        <name>heme</name>
        <dbReference type="ChEBI" id="CHEBI:30413"/>
    </cofactor>
</comment>
<feature type="transmembrane region" description="Helical" evidence="13">
    <location>
        <begin position="349"/>
        <end position="369"/>
    </location>
</feature>
<sequence>MVLEELQHLDIYNRKQLQHCDHLNAVINETLRLHPPVPTGGYRQTPPSGLIVGNAYVPGNVTIVSPTRWTTRPNMLKDARGVSPFAQGRYGCIGKTLAMIEMRFVIALLVRKFRISLSGVDKAETLFSDLRDQFTAASGRLELRASAATSPAGTTAERGVRRLKRISNGILANQFITTQLGRFILAFLFTSTVLFVYTSRIQHLFTVKSAVLPHTGLGLVIWATKDNGGVASGTLDTQAQSAKAPVSVLVWAIVSQFNSVIDSNSALLVTSPDIARYSKTRNPQIWDELIALRTWADSMRSLWNNHYARAGAFFASASFAFATLRTSIACNSILFVADVTCMLPTYLNIVRSHLLALVIAFAIVPWRIVAWVPGSSTSSAVTLSSRGRRSPS</sequence>
<proteinExistence type="inferred from homology"/>
<evidence type="ECO:0000256" key="8">
    <source>
        <dbReference type="ARBA" id="ARBA00022989"/>
    </source>
</evidence>
<dbReference type="InterPro" id="IPR050121">
    <property type="entry name" value="Cytochrome_P450_monoxygenase"/>
</dbReference>
<dbReference type="Proteomes" id="UP001295740">
    <property type="component" value="Unassembled WGS sequence"/>
</dbReference>
<dbReference type="Pfam" id="PF02133">
    <property type="entry name" value="Transp_cyt_pur"/>
    <property type="match status" value="2"/>
</dbReference>
<evidence type="ECO:0000256" key="9">
    <source>
        <dbReference type="ARBA" id="ARBA00023002"/>
    </source>
</evidence>
<dbReference type="Pfam" id="PF00067">
    <property type="entry name" value="p450"/>
    <property type="match status" value="1"/>
</dbReference>
<keyword evidence="8 13" id="KW-1133">Transmembrane helix</keyword>
<keyword evidence="5" id="KW-0349">Heme</keyword>
<protein>
    <submittedName>
        <fullName evidence="14">Uu.00g008340.m01.CDS01</fullName>
    </submittedName>
</protein>
<dbReference type="SUPFAM" id="SSF48264">
    <property type="entry name" value="Cytochrome P450"/>
    <property type="match status" value="1"/>
</dbReference>
<name>A0AAI8VXU0_9PEZI</name>
<comment type="similarity">
    <text evidence="4">Belongs to the cytochrome P450 family.</text>
</comment>
<dbReference type="Gene3D" id="1.10.4160.10">
    <property type="entry name" value="Hydantoin permease"/>
    <property type="match status" value="1"/>
</dbReference>
<dbReference type="PANTHER" id="PTHR24305:SF187">
    <property type="entry name" value="P450, PUTATIVE (EUROFUNG)-RELATED"/>
    <property type="match status" value="1"/>
</dbReference>
<dbReference type="GO" id="GO:0016705">
    <property type="term" value="F:oxidoreductase activity, acting on paired donors, with incorporation or reduction of molecular oxygen"/>
    <property type="evidence" value="ECO:0007669"/>
    <property type="project" value="InterPro"/>
</dbReference>
<evidence type="ECO:0000256" key="6">
    <source>
        <dbReference type="ARBA" id="ARBA00022692"/>
    </source>
</evidence>
<keyword evidence="10" id="KW-0408">Iron</keyword>
<keyword evidence="7" id="KW-0479">Metal-binding</keyword>
<keyword evidence="9" id="KW-0560">Oxidoreductase</keyword>
<comment type="similarity">
    <text evidence="3">Belongs to the purine-cytosine permease (2.A.39) family.</text>
</comment>
<dbReference type="EMBL" id="CAUWAG010000020">
    <property type="protein sequence ID" value="CAJ2512715.1"/>
    <property type="molecule type" value="Genomic_DNA"/>
</dbReference>
<comment type="subcellular location">
    <subcellularLocation>
        <location evidence="2">Membrane</location>
        <topology evidence="2">Multi-pass membrane protein</topology>
    </subcellularLocation>
</comment>
<keyword evidence="12 13" id="KW-0472">Membrane</keyword>
<evidence type="ECO:0000256" key="4">
    <source>
        <dbReference type="ARBA" id="ARBA00010617"/>
    </source>
</evidence>
<evidence type="ECO:0000256" key="5">
    <source>
        <dbReference type="ARBA" id="ARBA00022617"/>
    </source>
</evidence>
<dbReference type="PRINTS" id="PR00385">
    <property type="entry name" value="P450"/>
</dbReference>